<name>A0A1E7RA74_9GAMM</name>
<evidence type="ECO:0000256" key="4">
    <source>
        <dbReference type="ARBA" id="ARBA00023163"/>
    </source>
</evidence>
<dbReference type="Gene3D" id="1.10.1740.10">
    <property type="match status" value="1"/>
</dbReference>
<evidence type="ECO:0000259" key="5">
    <source>
        <dbReference type="Pfam" id="PF04542"/>
    </source>
</evidence>
<evidence type="ECO:0000313" key="8">
    <source>
        <dbReference type="Proteomes" id="UP000185895"/>
    </source>
</evidence>
<dbReference type="Gene3D" id="1.10.10.10">
    <property type="entry name" value="Winged helix-like DNA-binding domain superfamily/Winged helix DNA-binding domain"/>
    <property type="match status" value="1"/>
</dbReference>
<feature type="domain" description="RNA polymerase sigma-70 region 2" evidence="5">
    <location>
        <begin position="11"/>
        <end position="77"/>
    </location>
</feature>
<evidence type="ECO:0000313" key="7">
    <source>
        <dbReference type="EMBL" id="OEY96147.1"/>
    </source>
</evidence>
<dbReference type="Pfam" id="PF04542">
    <property type="entry name" value="Sigma70_r2"/>
    <property type="match status" value="1"/>
</dbReference>
<dbReference type="InterPro" id="IPR036388">
    <property type="entry name" value="WH-like_DNA-bd_sf"/>
</dbReference>
<comment type="similarity">
    <text evidence="1">Belongs to the sigma-70 factor family. ECF subfamily.</text>
</comment>
<keyword evidence="3" id="KW-0731">Sigma factor</keyword>
<dbReference type="Proteomes" id="UP000185895">
    <property type="component" value="Unassembled WGS sequence"/>
</dbReference>
<dbReference type="PANTHER" id="PTHR43133">
    <property type="entry name" value="RNA POLYMERASE ECF-TYPE SIGMA FACTO"/>
    <property type="match status" value="1"/>
</dbReference>
<dbReference type="InterPro" id="IPR013324">
    <property type="entry name" value="RNA_pol_sigma_r3/r4-like"/>
</dbReference>
<dbReference type="InterPro" id="IPR014284">
    <property type="entry name" value="RNA_pol_sigma-70_dom"/>
</dbReference>
<dbReference type="InterPro" id="IPR013249">
    <property type="entry name" value="RNA_pol_sigma70_r4_t2"/>
</dbReference>
<dbReference type="PANTHER" id="PTHR43133:SF63">
    <property type="entry name" value="RNA POLYMERASE SIGMA FACTOR FECI-RELATED"/>
    <property type="match status" value="1"/>
</dbReference>
<dbReference type="InterPro" id="IPR013325">
    <property type="entry name" value="RNA_pol_sigma_r2"/>
</dbReference>
<protein>
    <submittedName>
        <fullName evidence="7">RNA polymerase subunit sigma</fullName>
    </submittedName>
</protein>
<keyword evidence="2" id="KW-0805">Transcription regulation</keyword>
<dbReference type="InterPro" id="IPR007627">
    <property type="entry name" value="RNA_pol_sigma70_r2"/>
</dbReference>
<dbReference type="NCBIfam" id="TIGR02937">
    <property type="entry name" value="sigma70-ECF"/>
    <property type="match status" value="1"/>
</dbReference>
<evidence type="ECO:0000256" key="1">
    <source>
        <dbReference type="ARBA" id="ARBA00010641"/>
    </source>
</evidence>
<dbReference type="SUPFAM" id="SSF88946">
    <property type="entry name" value="Sigma2 domain of RNA polymerase sigma factors"/>
    <property type="match status" value="1"/>
</dbReference>
<keyword evidence="4" id="KW-0804">Transcription</keyword>
<dbReference type="InterPro" id="IPR039425">
    <property type="entry name" value="RNA_pol_sigma-70-like"/>
</dbReference>
<dbReference type="GO" id="GO:0006352">
    <property type="term" value="P:DNA-templated transcription initiation"/>
    <property type="evidence" value="ECO:0007669"/>
    <property type="project" value="InterPro"/>
</dbReference>
<comment type="caution">
    <text evidence="7">The sequence shown here is derived from an EMBL/GenBank/DDBJ whole genome shotgun (WGS) entry which is preliminary data.</text>
</comment>
<reference evidence="7 8" key="1">
    <citation type="submission" date="2016-09" db="EMBL/GenBank/DDBJ databases">
        <authorList>
            <person name="Capua I."/>
            <person name="De Benedictis P."/>
            <person name="Joannis T."/>
            <person name="Lombin L.H."/>
            <person name="Cattoli G."/>
        </authorList>
    </citation>
    <scope>NUCLEOTIDE SEQUENCE [LARGE SCALE GENOMIC DNA]</scope>
    <source>
        <strain evidence="7 8">ANC 4671</strain>
    </source>
</reference>
<sequence>MTDSSILIEQLYKQHKRWLHDWLRHKMGQSDQAADLVQETFLKVLQTRDSLLGIQEPKAYLTTIAKNLMLDQIRRKRIEQAYLDELSEMQYLLDVIPSVEQQIEMMQAIDQICQVLSNVSGKAQQAFLQHYFEGKTHKEIAAQLNVSTKMIQKYLAQCLLQCYRLKHSIQ</sequence>
<dbReference type="AlphaFoldDB" id="A0A1E7RA74"/>
<dbReference type="Pfam" id="PF08281">
    <property type="entry name" value="Sigma70_r4_2"/>
    <property type="match status" value="1"/>
</dbReference>
<dbReference type="GO" id="GO:0003677">
    <property type="term" value="F:DNA binding"/>
    <property type="evidence" value="ECO:0007669"/>
    <property type="project" value="InterPro"/>
</dbReference>
<keyword evidence="8" id="KW-1185">Reference proteome</keyword>
<dbReference type="EMBL" id="MKKK01000022">
    <property type="protein sequence ID" value="OEY96147.1"/>
    <property type="molecule type" value="Genomic_DNA"/>
</dbReference>
<accession>A0A1E7RA74</accession>
<feature type="domain" description="RNA polymerase sigma factor 70 region 4 type 2" evidence="6">
    <location>
        <begin position="115"/>
        <end position="159"/>
    </location>
</feature>
<evidence type="ECO:0000256" key="3">
    <source>
        <dbReference type="ARBA" id="ARBA00023082"/>
    </source>
</evidence>
<dbReference type="STRING" id="1262585.BJI46_12580"/>
<dbReference type="OrthoDB" id="9797134at2"/>
<dbReference type="GO" id="GO:0016987">
    <property type="term" value="F:sigma factor activity"/>
    <property type="evidence" value="ECO:0007669"/>
    <property type="project" value="UniProtKB-KW"/>
</dbReference>
<evidence type="ECO:0000259" key="6">
    <source>
        <dbReference type="Pfam" id="PF08281"/>
    </source>
</evidence>
<organism evidence="7 8">
    <name type="scientific">Acinetobacter qingfengensis</name>
    <dbReference type="NCBI Taxonomy" id="1262585"/>
    <lineage>
        <taxon>Bacteria</taxon>
        <taxon>Pseudomonadati</taxon>
        <taxon>Pseudomonadota</taxon>
        <taxon>Gammaproteobacteria</taxon>
        <taxon>Moraxellales</taxon>
        <taxon>Moraxellaceae</taxon>
        <taxon>Acinetobacter</taxon>
    </lineage>
</organism>
<evidence type="ECO:0000256" key="2">
    <source>
        <dbReference type="ARBA" id="ARBA00023015"/>
    </source>
</evidence>
<proteinExistence type="inferred from homology"/>
<dbReference type="RefSeq" id="WP_070069809.1">
    <property type="nucleotide sequence ID" value="NZ_MKKK01000022.1"/>
</dbReference>
<gene>
    <name evidence="7" type="ORF">BJI46_12580</name>
</gene>
<dbReference type="SUPFAM" id="SSF88659">
    <property type="entry name" value="Sigma3 and sigma4 domains of RNA polymerase sigma factors"/>
    <property type="match status" value="1"/>
</dbReference>